<dbReference type="FunFam" id="3.30.420.40:FF:000028">
    <property type="entry name" value="heat shock 70 kDa protein-like"/>
    <property type="match status" value="1"/>
</dbReference>
<organism evidence="4 5">
    <name type="scientific">Choanephora cucurbitarum</name>
    <dbReference type="NCBI Taxonomy" id="101091"/>
    <lineage>
        <taxon>Eukaryota</taxon>
        <taxon>Fungi</taxon>
        <taxon>Fungi incertae sedis</taxon>
        <taxon>Mucoromycota</taxon>
        <taxon>Mucoromycotina</taxon>
        <taxon>Mucoromycetes</taxon>
        <taxon>Mucorales</taxon>
        <taxon>Mucorineae</taxon>
        <taxon>Choanephoraceae</taxon>
        <taxon>Choanephoroideae</taxon>
        <taxon>Choanephora</taxon>
    </lineage>
</organism>
<dbReference type="FunFam" id="3.30.30.30:FF:000003">
    <property type="entry name" value="Heat shock protein 9"/>
    <property type="match status" value="1"/>
</dbReference>
<dbReference type="InterPro" id="IPR013126">
    <property type="entry name" value="Hsp_70_fam"/>
</dbReference>
<dbReference type="GO" id="GO:0140662">
    <property type="term" value="F:ATP-dependent protein folding chaperone"/>
    <property type="evidence" value="ECO:0007669"/>
    <property type="project" value="InterPro"/>
</dbReference>
<keyword evidence="2" id="KW-0547">Nucleotide-binding</keyword>
<evidence type="ECO:0000256" key="2">
    <source>
        <dbReference type="ARBA" id="ARBA00022741"/>
    </source>
</evidence>
<feature type="non-terminal residue" evidence="4">
    <location>
        <position position="143"/>
    </location>
</feature>
<keyword evidence="5" id="KW-1185">Reference proteome</keyword>
<dbReference type="STRING" id="101091.A0A1C7MVS2"/>
<keyword evidence="3" id="KW-0067">ATP-binding</keyword>
<dbReference type="PANTHER" id="PTHR19375">
    <property type="entry name" value="HEAT SHOCK PROTEIN 70KDA"/>
    <property type="match status" value="1"/>
</dbReference>
<dbReference type="Gene3D" id="3.30.420.40">
    <property type="match status" value="1"/>
</dbReference>
<evidence type="ECO:0000256" key="3">
    <source>
        <dbReference type="ARBA" id="ARBA00022840"/>
    </source>
</evidence>
<evidence type="ECO:0000313" key="5">
    <source>
        <dbReference type="Proteomes" id="UP000093000"/>
    </source>
</evidence>
<protein>
    <recommendedName>
        <fullName evidence="6">Heat shock protein SSC1, mitochondrial</fullName>
    </recommendedName>
</protein>
<dbReference type="PRINTS" id="PR00301">
    <property type="entry name" value="HEATSHOCK70"/>
</dbReference>
<dbReference type="Pfam" id="PF00012">
    <property type="entry name" value="HSP70"/>
    <property type="match status" value="1"/>
</dbReference>
<dbReference type="InParanoid" id="A0A1C7MVS2"/>
<dbReference type="AlphaFoldDB" id="A0A1C7MVS2"/>
<evidence type="ECO:0008006" key="6">
    <source>
        <dbReference type="Google" id="ProtNLM"/>
    </source>
</evidence>
<sequence>MYNLAKVARQRLYPTVTRNTGVLSTGARAYSSGVNGPVIGIDLGTTNSCVSVMEGKNPRVIENAEGTRTTPSVVAFSKDGELLVGQAAKRQAVVNSQNTVYATKRLIGRQFKDPAVQADIPAVSYKIVAHTNGDAWVEANGKK</sequence>
<dbReference type="InterPro" id="IPR018181">
    <property type="entry name" value="Heat_shock_70_CS"/>
</dbReference>
<comment type="similarity">
    <text evidence="1">Belongs to the heat shock protein 70 family.</text>
</comment>
<dbReference type="InterPro" id="IPR043129">
    <property type="entry name" value="ATPase_NBD"/>
</dbReference>
<reference evidence="4 5" key="1">
    <citation type="submission" date="2016-03" db="EMBL/GenBank/DDBJ databases">
        <title>Choanephora cucurbitarum.</title>
        <authorList>
            <person name="Min B."/>
            <person name="Park H."/>
            <person name="Park J.-H."/>
            <person name="Shin H.-D."/>
            <person name="Choi I.-G."/>
        </authorList>
    </citation>
    <scope>NUCLEOTIDE SEQUENCE [LARGE SCALE GENOMIC DNA]</scope>
    <source>
        <strain evidence="4 5">KUS-F28377</strain>
    </source>
</reference>
<dbReference type="OrthoDB" id="2401965at2759"/>
<dbReference type="GO" id="GO:0005524">
    <property type="term" value="F:ATP binding"/>
    <property type="evidence" value="ECO:0007669"/>
    <property type="project" value="UniProtKB-KW"/>
</dbReference>
<dbReference type="Proteomes" id="UP000093000">
    <property type="component" value="Unassembled WGS sequence"/>
</dbReference>
<gene>
    <name evidence="4" type="ORF">A0J61_11412</name>
</gene>
<dbReference type="PROSITE" id="PS00297">
    <property type="entry name" value="HSP70_1"/>
    <property type="match status" value="1"/>
</dbReference>
<dbReference type="SUPFAM" id="SSF53067">
    <property type="entry name" value="Actin-like ATPase domain"/>
    <property type="match status" value="1"/>
</dbReference>
<evidence type="ECO:0000313" key="4">
    <source>
        <dbReference type="EMBL" id="OBZ80539.1"/>
    </source>
</evidence>
<evidence type="ECO:0000256" key="1">
    <source>
        <dbReference type="ARBA" id="ARBA00007381"/>
    </source>
</evidence>
<dbReference type="EMBL" id="LUGH01002006">
    <property type="protein sequence ID" value="OBZ80539.1"/>
    <property type="molecule type" value="Genomic_DNA"/>
</dbReference>
<accession>A0A1C7MVS2</accession>
<comment type="caution">
    <text evidence="4">The sequence shown here is derived from an EMBL/GenBank/DDBJ whole genome shotgun (WGS) entry which is preliminary data.</text>
</comment>
<name>A0A1C7MVS2_9FUNG</name>
<proteinExistence type="inferred from homology"/>